<accession>A0A519BKB9</accession>
<evidence type="ECO:0000313" key="3">
    <source>
        <dbReference type="Proteomes" id="UP000319296"/>
    </source>
</evidence>
<organism evidence="2 3">
    <name type="scientific">Candidatus Acididesulfobacter diazotrophicus</name>
    <dbReference type="NCBI Taxonomy" id="2597226"/>
    <lineage>
        <taxon>Bacteria</taxon>
        <taxon>Deltaproteobacteria</taxon>
        <taxon>Candidatus Acidulodesulfobacterales</taxon>
        <taxon>Candidatus Acididesulfobacter</taxon>
    </lineage>
</organism>
<protein>
    <recommendedName>
        <fullName evidence="1">DUF5615 domain-containing protein</fullName>
    </recommendedName>
</protein>
<evidence type="ECO:0000313" key="2">
    <source>
        <dbReference type="EMBL" id="RZD17699.1"/>
    </source>
</evidence>
<sequence>MVKPGEKLKFLIDVGVGKKVENFLSAEGYDTKCIRDINPRMADIEILNIAATENRMVVTMDKDFGELVYNSKLSHGGVLLLRLEEANSSRKLEIVKDIIKNFPDKILNKFCVYKDGKLRIRG</sequence>
<evidence type="ECO:0000259" key="1">
    <source>
        <dbReference type="Pfam" id="PF18480"/>
    </source>
</evidence>
<comment type="caution">
    <text evidence="2">The sequence shown here is derived from an EMBL/GenBank/DDBJ whole genome shotgun (WGS) entry which is preliminary data.</text>
</comment>
<dbReference type="EMBL" id="SGBB01000025">
    <property type="protein sequence ID" value="RZD17699.1"/>
    <property type="molecule type" value="Genomic_DNA"/>
</dbReference>
<gene>
    <name evidence="2" type="ORF">EVG15_09795</name>
</gene>
<dbReference type="Pfam" id="PF18480">
    <property type="entry name" value="DUF5615"/>
    <property type="match status" value="1"/>
</dbReference>
<name>A0A519BKB9_9DELT</name>
<proteinExistence type="predicted"/>
<feature type="domain" description="DUF5615" evidence="1">
    <location>
        <begin position="9"/>
        <end position="105"/>
    </location>
</feature>
<reference evidence="2 3" key="1">
    <citation type="journal article" date="2019" name="ISME J.">
        <title>Insights into ecological role of a new deltaproteobacterial order Candidatus Acidulodesulfobacterales by metagenomics and metatranscriptomics.</title>
        <authorList>
            <person name="Tan S."/>
            <person name="Liu J."/>
            <person name="Fang Y."/>
            <person name="Hedlund B.P."/>
            <person name="Lian Z.H."/>
            <person name="Huang L.Y."/>
            <person name="Li J.T."/>
            <person name="Huang L.N."/>
            <person name="Li W.J."/>
            <person name="Jiang H.C."/>
            <person name="Dong H.L."/>
            <person name="Shu W.S."/>
        </authorList>
    </citation>
    <scope>NUCLEOTIDE SEQUENCE [LARGE SCALE GENOMIC DNA]</scope>
    <source>
        <strain evidence="2">AP1</strain>
    </source>
</reference>
<dbReference type="Proteomes" id="UP000319296">
    <property type="component" value="Unassembled WGS sequence"/>
</dbReference>
<dbReference type="AlphaFoldDB" id="A0A519BKB9"/>
<dbReference type="InterPro" id="IPR041049">
    <property type="entry name" value="DUF5615"/>
</dbReference>